<evidence type="ECO:0000256" key="1">
    <source>
        <dbReference type="SAM" id="MobiDB-lite"/>
    </source>
</evidence>
<protein>
    <submittedName>
        <fullName evidence="2">Uncharacterized protein</fullName>
    </submittedName>
</protein>
<accession>A0A182J3U6</accession>
<organism evidence="2">
    <name type="scientific">Anopheles atroparvus</name>
    <name type="common">European mosquito</name>
    <dbReference type="NCBI Taxonomy" id="41427"/>
    <lineage>
        <taxon>Eukaryota</taxon>
        <taxon>Metazoa</taxon>
        <taxon>Ecdysozoa</taxon>
        <taxon>Arthropoda</taxon>
        <taxon>Hexapoda</taxon>
        <taxon>Insecta</taxon>
        <taxon>Pterygota</taxon>
        <taxon>Neoptera</taxon>
        <taxon>Endopterygota</taxon>
        <taxon>Diptera</taxon>
        <taxon>Nematocera</taxon>
        <taxon>Culicoidea</taxon>
        <taxon>Culicidae</taxon>
        <taxon>Anophelinae</taxon>
        <taxon>Anopheles</taxon>
    </lineage>
</organism>
<reference evidence="2" key="1">
    <citation type="submission" date="2022-08" db="UniProtKB">
        <authorList>
            <consortium name="EnsemblMetazoa"/>
        </authorList>
    </citation>
    <scope>IDENTIFICATION</scope>
    <source>
        <strain evidence="2">EBRO</strain>
    </source>
</reference>
<dbReference type="AlphaFoldDB" id="A0A182J3U6"/>
<evidence type="ECO:0000313" key="2">
    <source>
        <dbReference type="EnsemblMetazoa" id="AATE010827-PA.1"/>
    </source>
</evidence>
<dbReference type="VEuPathDB" id="VectorBase:AATE010827"/>
<sequence length="664" mass="74282">MVGKRKGSWLHYHTLHLSAGFMWLPTGQRYSRAKSSELESVPITRNRPGLWTAVLSLFRVASGRIAPHQIWAKLRKNSCVLRLEGENARVGLRREPLGVGKERLLDAAVVGDVLALRSLAIELHADLVDRVAAVLLHQAGGPLVERLDRAIAPPAVQVAVAVEQSTLVVEAVGQLVPDHHPDATVVDRAREVTMVERWLQDAGRKHDLVLVAAVVSVHHGRCRVPGGFVHHLAELLLVRAPDVAEHGERVLEVALRVYGQRGVARVQDEVGVADPERHRVDLLLGEPLGRRVDPLGLGEDLAERLLQLVRHPRWVLLAPEQRVREALLRAEEPIVQVVDPVAHEPPQQVVGDDARLRLADQLHQILHVAHREHHHEVGRVHRPLGHDRQVARPVDLRHLIVQVLQDQLPLHLELDHLVGGTPGRIGRHTQQLDHLHHELPVRVQVLTVGGLQVVLARRQPQRGLVELHDIFVRVLYVRPDPLDDQHVVVVATDVRRQVEPVEAGIVPGRVEQWPPAKTIQKRPERLQSSLLDQLPLEPVTIEDVATQRRFLRERTDLTTATQPNRADDLKARQQQKQQSDRQHRGRDDEQDLHEPVAGAPVQPAGPLVDSEPAAGASSGAGCAGCWKLRLLPLIVFTRRHFTHRLHRQASGVPVAPHPTRRRRR</sequence>
<feature type="region of interest" description="Disordered" evidence="1">
    <location>
        <begin position="553"/>
        <end position="620"/>
    </location>
</feature>
<feature type="compositionally biased region" description="Low complexity" evidence="1">
    <location>
        <begin position="595"/>
        <end position="606"/>
    </location>
</feature>
<feature type="compositionally biased region" description="Basic and acidic residues" evidence="1">
    <location>
        <begin position="578"/>
        <end position="587"/>
    </location>
</feature>
<dbReference type="EnsemblMetazoa" id="AATE010827-RA">
    <property type="protein sequence ID" value="AATE010827-PA.1"/>
    <property type="gene ID" value="AATE010827"/>
</dbReference>
<name>A0A182J3U6_ANOAO</name>
<proteinExistence type="predicted"/>